<dbReference type="OrthoDB" id="9808634at2759"/>
<dbReference type="EMBL" id="MKHE01000004">
    <property type="protein sequence ID" value="OWK15819.1"/>
    <property type="molecule type" value="Genomic_DNA"/>
</dbReference>
<name>A0A212DC59_CEREH</name>
<dbReference type="InterPro" id="IPR001909">
    <property type="entry name" value="KRAB"/>
</dbReference>
<sequence>EEWKCLEPAQRDLYREVTLENFGNLVSLGAARKDGCQGLQQWEAVIHSGWRGQGRKHCHWKMVRAQAVEKGWPAAGLSISKPDVVSLLEQGKEPWMVVNDMTGPWCP</sequence>
<dbReference type="SUPFAM" id="SSF109640">
    <property type="entry name" value="KRAB domain (Kruppel-associated box)"/>
    <property type="match status" value="1"/>
</dbReference>
<feature type="non-terminal residue" evidence="2">
    <location>
        <position position="107"/>
    </location>
</feature>
<accession>A0A212DC59</accession>
<dbReference type="InterPro" id="IPR050169">
    <property type="entry name" value="Krueppel_C2H2_ZnF"/>
</dbReference>
<organism evidence="2 3">
    <name type="scientific">Cervus elaphus hippelaphus</name>
    <name type="common">European red deer</name>
    <dbReference type="NCBI Taxonomy" id="46360"/>
    <lineage>
        <taxon>Eukaryota</taxon>
        <taxon>Metazoa</taxon>
        <taxon>Chordata</taxon>
        <taxon>Craniata</taxon>
        <taxon>Vertebrata</taxon>
        <taxon>Euteleostomi</taxon>
        <taxon>Mammalia</taxon>
        <taxon>Eutheria</taxon>
        <taxon>Laurasiatheria</taxon>
        <taxon>Artiodactyla</taxon>
        <taxon>Ruminantia</taxon>
        <taxon>Pecora</taxon>
        <taxon>Cervidae</taxon>
        <taxon>Cervinae</taxon>
        <taxon>Cervus</taxon>
    </lineage>
</organism>
<dbReference type="Gene3D" id="6.10.140.140">
    <property type="match status" value="1"/>
</dbReference>
<evidence type="ECO:0000313" key="2">
    <source>
        <dbReference type="EMBL" id="OWK15819.1"/>
    </source>
</evidence>
<evidence type="ECO:0000259" key="1">
    <source>
        <dbReference type="PROSITE" id="PS50805"/>
    </source>
</evidence>
<protein>
    <submittedName>
        <fullName evidence="2">ZNF565</fullName>
    </submittedName>
</protein>
<dbReference type="Proteomes" id="UP000242450">
    <property type="component" value="Chromosome 4"/>
</dbReference>
<dbReference type="PANTHER" id="PTHR23232">
    <property type="entry name" value="KRAB DOMAIN C2H2 ZINC FINGER"/>
    <property type="match status" value="1"/>
</dbReference>
<keyword evidence="3" id="KW-1185">Reference proteome</keyword>
<gene>
    <name evidence="2" type="ORF">Celaphus_00004475</name>
</gene>
<reference evidence="2 3" key="1">
    <citation type="journal article" date="2018" name="Mol. Genet. Genomics">
        <title>The red deer Cervus elaphus genome CerEla1.0: sequencing, annotating, genes, and chromosomes.</title>
        <authorList>
            <person name="Bana N.A."/>
            <person name="Nyiri A."/>
            <person name="Nagy J."/>
            <person name="Frank K."/>
            <person name="Nagy T."/>
            <person name="Steger V."/>
            <person name="Schiller M."/>
            <person name="Lakatos P."/>
            <person name="Sugar L."/>
            <person name="Horn P."/>
            <person name="Barta E."/>
            <person name="Orosz L."/>
        </authorList>
    </citation>
    <scope>NUCLEOTIDE SEQUENCE [LARGE SCALE GENOMIC DNA]</scope>
    <source>
        <strain evidence="2">Hungarian</strain>
    </source>
</reference>
<dbReference type="InterPro" id="IPR036051">
    <property type="entry name" value="KRAB_dom_sf"/>
</dbReference>
<dbReference type="GO" id="GO:0006355">
    <property type="term" value="P:regulation of DNA-templated transcription"/>
    <property type="evidence" value="ECO:0007669"/>
    <property type="project" value="InterPro"/>
</dbReference>
<dbReference type="SMART" id="SM00349">
    <property type="entry name" value="KRAB"/>
    <property type="match status" value="1"/>
</dbReference>
<feature type="domain" description="KRAB" evidence="1">
    <location>
        <begin position="1"/>
        <end position="107"/>
    </location>
</feature>
<dbReference type="CDD" id="cd07765">
    <property type="entry name" value="KRAB_A-box"/>
    <property type="match status" value="1"/>
</dbReference>
<dbReference type="PANTHER" id="PTHR23232:SF157">
    <property type="entry name" value="ZINC FINGER PROTEIN 525"/>
    <property type="match status" value="1"/>
</dbReference>
<evidence type="ECO:0000313" key="3">
    <source>
        <dbReference type="Proteomes" id="UP000242450"/>
    </source>
</evidence>
<dbReference type="Pfam" id="PF01352">
    <property type="entry name" value="KRAB"/>
    <property type="match status" value="1"/>
</dbReference>
<proteinExistence type="predicted"/>
<feature type="non-terminal residue" evidence="2">
    <location>
        <position position="1"/>
    </location>
</feature>
<dbReference type="AlphaFoldDB" id="A0A212DC59"/>
<comment type="caution">
    <text evidence="2">The sequence shown here is derived from an EMBL/GenBank/DDBJ whole genome shotgun (WGS) entry which is preliminary data.</text>
</comment>
<dbReference type="PROSITE" id="PS50805">
    <property type="entry name" value="KRAB"/>
    <property type="match status" value="1"/>
</dbReference>